<evidence type="ECO:0000313" key="3">
    <source>
        <dbReference type="EMBL" id="KAF2425278.1"/>
    </source>
</evidence>
<feature type="domain" description="Heterokaryon incompatibility" evidence="1">
    <location>
        <begin position="23"/>
        <end position="149"/>
    </location>
</feature>
<keyword evidence="4" id="KW-1185">Reference proteome</keyword>
<dbReference type="Proteomes" id="UP000800235">
    <property type="component" value="Unassembled WGS sequence"/>
</dbReference>
<evidence type="ECO:0000259" key="2">
    <source>
        <dbReference type="Pfam" id="PF26640"/>
    </source>
</evidence>
<dbReference type="PANTHER" id="PTHR10622:SF10">
    <property type="entry name" value="HET DOMAIN-CONTAINING PROTEIN"/>
    <property type="match status" value="1"/>
</dbReference>
<evidence type="ECO:0000313" key="4">
    <source>
        <dbReference type="Proteomes" id="UP000800235"/>
    </source>
</evidence>
<organism evidence="3 4">
    <name type="scientific">Tothia fuscella</name>
    <dbReference type="NCBI Taxonomy" id="1048955"/>
    <lineage>
        <taxon>Eukaryota</taxon>
        <taxon>Fungi</taxon>
        <taxon>Dikarya</taxon>
        <taxon>Ascomycota</taxon>
        <taxon>Pezizomycotina</taxon>
        <taxon>Dothideomycetes</taxon>
        <taxon>Pleosporomycetidae</taxon>
        <taxon>Venturiales</taxon>
        <taxon>Cylindrosympodiaceae</taxon>
        <taxon>Tothia</taxon>
    </lineage>
</organism>
<name>A0A9P4TV72_9PEZI</name>
<feature type="domain" description="DUF8212" evidence="2">
    <location>
        <begin position="237"/>
        <end position="272"/>
    </location>
</feature>
<gene>
    <name evidence="3" type="ORF">EJ08DRAFT_689426</name>
</gene>
<comment type="caution">
    <text evidence="3">The sequence shown here is derived from an EMBL/GenBank/DDBJ whole genome shotgun (WGS) entry which is preliminary data.</text>
</comment>
<dbReference type="EMBL" id="MU007071">
    <property type="protein sequence ID" value="KAF2425278.1"/>
    <property type="molecule type" value="Genomic_DNA"/>
</dbReference>
<dbReference type="Pfam" id="PF06985">
    <property type="entry name" value="HET"/>
    <property type="match status" value="1"/>
</dbReference>
<dbReference type="AlphaFoldDB" id="A0A9P4TV72"/>
<dbReference type="InterPro" id="IPR010730">
    <property type="entry name" value="HET"/>
</dbReference>
<dbReference type="PANTHER" id="PTHR10622">
    <property type="entry name" value="HET DOMAIN-CONTAINING PROTEIN"/>
    <property type="match status" value="1"/>
</dbReference>
<sequence length="286" mass="33331">MRLLNAKDFALTYFNDERTVPDYLILSHTWSDDEVTMKDLKRISREQLARRASYGKVAKCCDMALEMGLEWVWLDTLCIDQTSSAELSEAINSMYQWYRQSAVCYAYLSDVSAVEDDFVGYQAMDEDDHPGRSSFRLARWWNRGWCLQELLAPRNMQFFNKNWEYIGSKHDLKTHISKVTGIDEYGLFIPDLSVLSVAHRMSWAARRQCTRPEDIAYCLLGIFNINMPLLYGEGQVRAFGRLQEEIMRQTEDHSIFAWSGAGTDFKNDMPNQTLTILKRDCYQCSY</sequence>
<proteinExistence type="predicted"/>
<evidence type="ECO:0000259" key="1">
    <source>
        <dbReference type="Pfam" id="PF06985"/>
    </source>
</evidence>
<accession>A0A9P4TV72</accession>
<dbReference type="InterPro" id="IPR058525">
    <property type="entry name" value="DUF8212"/>
</dbReference>
<protein>
    <submittedName>
        <fullName evidence="3">HET-domain-containing protein</fullName>
    </submittedName>
</protein>
<dbReference type="OrthoDB" id="20872at2759"/>
<reference evidence="3" key="1">
    <citation type="journal article" date="2020" name="Stud. Mycol.">
        <title>101 Dothideomycetes genomes: a test case for predicting lifestyles and emergence of pathogens.</title>
        <authorList>
            <person name="Haridas S."/>
            <person name="Albert R."/>
            <person name="Binder M."/>
            <person name="Bloem J."/>
            <person name="Labutti K."/>
            <person name="Salamov A."/>
            <person name="Andreopoulos B."/>
            <person name="Baker S."/>
            <person name="Barry K."/>
            <person name="Bills G."/>
            <person name="Bluhm B."/>
            <person name="Cannon C."/>
            <person name="Castanera R."/>
            <person name="Culley D."/>
            <person name="Daum C."/>
            <person name="Ezra D."/>
            <person name="Gonzalez J."/>
            <person name="Henrissat B."/>
            <person name="Kuo A."/>
            <person name="Liang C."/>
            <person name="Lipzen A."/>
            <person name="Lutzoni F."/>
            <person name="Magnuson J."/>
            <person name="Mondo S."/>
            <person name="Nolan M."/>
            <person name="Ohm R."/>
            <person name="Pangilinan J."/>
            <person name="Park H.-J."/>
            <person name="Ramirez L."/>
            <person name="Alfaro M."/>
            <person name="Sun H."/>
            <person name="Tritt A."/>
            <person name="Yoshinaga Y."/>
            <person name="Zwiers L.-H."/>
            <person name="Turgeon B."/>
            <person name="Goodwin S."/>
            <person name="Spatafora J."/>
            <person name="Crous P."/>
            <person name="Grigoriev I."/>
        </authorList>
    </citation>
    <scope>NUCLEOTIDE SEQUENCE</scope>
    <source>
        <strain evidence="3">CBS 130266</strain>
    </source>
</reference>
<dbReference type="Pfam" id="PF26640">
    <property type="entry name" value="DUF8212"/>
    <property type="match status" value="1"/>
</dbReference>